<keyword evidence="6" id="KW-1185">Reference proteome</keyword>
<feature type="signal peptide" evidence="3">
    <location>
        <begin position="1"/>
        <end position="20"/>
    </location>
</feature>
<gene>
    <name evidence="5" type="ORF">SAMN05216270_103313</name>
</gene>
<dbReference type="PANTHER" id="PTHR30483">
    <property type="entry name" value="LEUCINE-SPECIFIC-BINDING PROTEIN"/>
    <property type="match status" value="1"/>
</dbReference>
<feature type="domain" description="Leucine-binding protein" evidence="4">
    <location>
        <begin position="50"/>
        <end position="377"/>
    </location>
</feature>
<dbReference type="SUPFAM" id="SSF53822">
    <property type="entry name" value="Periplasmic binding protein-like I"/>
    <property type="match status" value="1"/>
</dbReference>
<dbReference type="InterPro" id="IPR051010">
    <property type="entry name" value="BCAA_transport"/>
</dbReference>
<evidence type="ECO:0000256" key="1">
    <source>
        <dbReference type="ARBA" id="ARBA00010062"/>
    </source>
</evidence>
<feature type="chain" id="PRO_5039669392" evidence="3">
    <location>
        <begin position="21"/>
        <end position="394"/>
    </location>
</feature>
<dbReference type="OrthoDB" id="3563031at2"/>
<evidence type="ECO:0000313" key="5">
    <source>
        <dbReference type="EMBL" id="SDD36143.1"/>
    </source>
</evidence>
<evidence type="ECO:0000313" key="6">
    <source>
        <dbReference type="Proteomes" id="UP000198949"/>
    </source>
</evidence>
<keyword evidence="2 3" id="KW-0732">Signal</keyword>
<dbReference type="AlphaFoldDB" id="A0A1G6U4C3"/>
<evidence type="ECO:0000256" key="3">
    <source>
        <dbReference type="SAM" id="SignalP"/>
    </source>
</evidence>
<proteinExistence type="inferred from homology"/>
<dbReference type="InterPro" id="IPR028082">
    <property type="entry name" value="Peripla_BP_I"/>
</dbReference>
<organism evidence="5 6">
    <name type="scientific">Glycomyces harbinensis</name>
    <dbReference type="NCBI Taxonomy" id="58114"/>
    <lineage>
        <taxon>Bacteria</taxon>
        <taxon>Bacillati</taxon>
        <taxon>Actinomycetota</taxon>
        <taxon>Actinomycetes</taxon>
        <taxon>Glycomycetales</taxon>
        <taxon>Glycomycetaceae</taxon>
        <taxon>Glycomyces</taxon>
    </lineage>
</organism>
<dbReference type="Proteomes" id="UP000198949">
    <property type="component" value="Unassembled WGS sequence"/>
</dbReference>
<sequence>MRFKRISGAAMAAALLAASAACVSEGTESTSSDDSLVGTGTGADCEIDETVKVGAVLSLTEAAAFAGGYQQEGIQLAFEELNAAGGITYELIVEDDKTSVEDSVIAFEKVINRDKVSVIVGPTLSNMAFTTFPDAESAGVPALGISTTAEGIPDLGDYIFRNSLPEEVALAASIPAAKETLGIEKVAVLYDSADEFTASAYNTITDVLTDEGIEVVVEESFETTDTDFAAQLTKVKERDDVDAVILSALPGATVPLVTQARSLDITAPIIGGNAFNSPVLVGLLADAAEGLIVGGAWSAASDTTGNAEFITNYTEKYDRAPDQFAAQAYTAAYMIDQAIRADCDANREAIKDNLGQILEYDSILGTISLDESGEVSQEPVVQIVENGQFKLLEG</sequence>
<evidence type="ECO:0000256" key="2">
    <source>
        <dbReference type="ARBA" id="ARBA00022729"/>
    </source>
</evidence>
<accession>A0A1G6U4C3</accession>
<dbReference type="CDD" id="cd06348">
    <property type="entry name" value="PBP1_ABC_HAAT-like"/>
    <property type="match status" value="1"/>
</dbReference>
<protein>
    <submittedName>
        <fullName evidence="5">Branched-chain amino acid transport system substrate-binding protein</fullName>
    </submittedName>
</protein>
<dbReference type="PROSITE" id="PS51257">
    <property type="entry name" value="PROKAR_LIPOPROTEIN"/>
    <property type="match status" value="1"/>
</dbReference>
<dbReference type="Gene3D" id="3.40.50.2300">
    <property type="match status" value="2"/>
</dbReference>
<evidence type="ECO:0000259" key="4">
    <source>
        <dbReference type="Pfam" id="PF13458"/>
    </source>
</evidence>
<name>A0A1G6U4C3_9ACTN</name>
<comment type="similarity">
    <text evidence="1">Belongs to the leucine-binding protein family.</text>
</comment>
<dbReference type="Pfam" id="PF13458">
    <property type="entry name" value="Peripla_BP_6"/>
    <property type="match status" value="1"/>
</dbReference>
<dbReference type="STRING" id="58114.SAMN05216270_103313"/>
<dbReference type="RefSeq" id="WP_091031159.1">
    <property type="nucleotide sequence ID" value="NZ_FNAD01000003.1"/>
</dbReference>
<reference evidence="6" key="1">
    <citation type="submission" date="2016-10" db="EMBL/GenBank/DDBJ databases">
        <authorList>
            <person name="Varghese N."/>
            <person name="Submissions S."/>
        </authorList>
    </citation>
    <scope>NUCLEOTIDE SEQUENCE [LARGE SCALE GENOMIC DNA]</scope>
    <source>
        <strain evidence="6">CGMCC 4.3516</strain>
    </source>
</reference>
<dbReference type="InterPro" id="IPR028081">
    <property type="entry name" value="Leu-bd"/>
</dbReference>
<dbReference type="PANTHER" id="PTHR30483:SF6">
    <property type="entry name" value="PERIPLASMIC BINDING PROTEIN OF ABC TRANSPORTER FOR NATURAL AMINO ACIDS"/>
    <property type="match status" value="1"/>
</dbReference>
<dbReference type="EMBL" id="FNAD01000003">
    <property type="protein sequence ID" value="SDD36143.1"/>
    <property type="molecule type" value="Genomic_DNA"/>
</dbReference>